<reference evidence="2 3" key="2">
    <citation type="submission" date="2018-08" db="EMBL/GenBank/DDBJ databases">
        <title>The draft genome of Acinetobacter sichuanensis strain WCHAc060041.</title>
        <authorList>
            <person name="Qin J."/>
            <person name="Feng Y."/>
            <person name="Zong Z."/>
        </authorList>
    </citation>
    <scope>NUCLEOTIDE SEQUENCE [LARGE SCALE GENOMIC DNA]</scope>
    <source>
        <strain evidence="2 3">WCHAc060041</strain>
    </source>
</reference>
<dbReference type="AlphaFoldDB" id="A0A371YPF5"/>
<dbReference type="RefSeq" id="WP_107008528.1">
    <property type="nucleotide sequence ID" value="NZ_JBHRSF010000102.1"/>
</dbReference>
<evidence type="ECO:0000313" key="3">
    <source>
        <dbReference type="Proteomes" id="UP000240957"/>
    </source>
</evidence>
<dbReference type="EMBL" id="PYIX02000018">
    <property type="protein sequence ID" value="RFC83360.1"/>
    <property type="molecule type" value="Genomic_DNA"/>
</dbReference>
<proteinExistence type="predicted"/>
<comment type="caution">
    <text evidence="2">The sequence shown here is derived from an EMBL/GenBank/DDBJ whole genome shotgun (WGS) entry which is preliminary data.</text>
</comment>
<dbReference type="Proteomes" id="UP000240957">
    <property type="component" value="Unassembled WGS sequence"/>
</dbReference>
<dbReference type="Proteomes" id="UP001595455">
    <property type="component" value="Unassembled WGS sequence"/>
</dbReference>
<gene>
    <name evidence="1" type="ORF">ACFODO_17005</name>
    <name evidence="2" type="ORF">C9E89_011730</name>
</gene>
<organism evidence="2 3">
    <name type="scientific">Acinetobacter sichuanensis</name>
    <dbReference type="NCBI Taxonomy" id="2136183"/>
    <lineage>
        <taxon>Bacteria</taxon>
        <taxon>Pseudomonadati</taxon>
        <taxon>Pseudomonadota</taxon>
        <taxon>Gammaproteobacteria</taxon>
        <taxon>Moraxellales</taxon>
        <taxon>Moraxellaceae</taxon>
        <taxon>Acinetobacter</taxon>
    </lineage>
</organism>
<reference evidence="1" key="4">
    <citation type="submission" date="2024-09" db="EMBL/GenBank/DDBJ databases">
        <authorList>
            <person name="Sun Q."/>
            <person name="Mori K."/>
        </authorList>
    </citation>
    <scope>NUCLEOTIDE SEQUENCE</scope>
    <source>
        <strain evidence="1">KCTC 62575</strain>
    </source>
</reference>
<reference evidence="1" key="1">
    <citation type="journal article" date="2014" name="Int. J. Syst. Evol. Microbiol.">
        <title>Complete genome of a new Firmicutes species belonging to the dominant human colonic microbiota ('Ruminococcus bicirculans') reveals two chromosomes and a selective capacity to utilize plant glucans.</title>
        <authorList>
            <consortium name="NISC Comparative Sequencing Program"/>
            <person name="Wegmann U."/>
            <person name="Louis P."/>
            <person name="Goesmann A."/>
            <person name="Henrissat B."/>
            <person name="Duncan S.H."/>
            <person name="Flint H.J."/>
        </authorList>
    </citation>
    <scope>NUCLEOTIDE SEQUENCE</scope>
    <source>
        <strain evidence="1">KCTC 62575</strain>
    </source>
</reference>
<dbReference type="EMBL" id="JBHRSF010000102">
    <property type="protein sequence ID" value="MFC2996919.1"/>
    <property type="molecule type" value="Genomic_DNA"/>
</dbReference>
<evidence type="ECO:0000313" key="2">
    <source>
        <dbReference type="EMBL" id="RFC83360.1"/>
    </source>
</evidence>
<evidence type="ECO:0000313" key="1">
    <source>
        <dbReference type="EMBL" id="MFC2996919.1"/>
    </source>
</evidence>
<keyword evidence="4" id="KW-1185">Reference proteome</keyword>
<sequence>MTTYVIRENSFFYDDSYDAYEGSRIASYFTDRAAAEAEYKRLEIEATRYIILWNQETLWNAQEAFEPELKLLKELDAFVFSCCGQHFLEDGRVKIELPENMQDDDIFEFVQRAGIQKYEIFEFEEESMFYAIWLNYEEEWVQNERETGTYLIYGISEEAIWQEANCGYCINNPEDFIFNGQLECISDAPILLHSVLQQRKSIQYDEKNQKITIGKYNIDDILAINPLLKKPIFEVKALSLQQVLEIEKKNCIVGI</sequence>
<evidence type="ECO:0000313" key="4">
    <source>
        <dbReference type="Proteomes" id="UP001595455"/>
    </source>
</evidence>
<protein>
    <submittedName>
        <fullName evidence="2">Uncharacterized protein</fullName>
    </submittedName>
</protein>
<dbReference type="OrthoDB" id="6679007at2"/>
<reference evidence="4" key="3">
    <citation type="journal article" date="2019" name="Int. J. Syst. Evol. Microbiol.">
        <title>The Global Catalogue of Microorganisms (GCM) 10K type strain sequencing project: providing services to taxonomists for standard genome sequencing and annotation.</title>
        <authorList>
            <consortium name="The Broad Institute Genomics Platform"/>
            <consortium name="The Broad Institute Genome Sequencing Center for Infectious Disease"/>
            <person name="Wu L."/>
            <person name="Ma J."/>
        </authorList>
    </citation>
    <scope>NUCLEOTIDE SEQUENCE [LARGE SCALE GENOMIC DNA]</scope>
    <source>
        <strain evidence="4">KCTC 62575</strain>
    </source>
</reference>
<accession>A0A371YPF5</accession>
<name>A0A371YPF5_9GAMM</name>